<dbReference type="AlphaFoldDB" id="A0AA97DB30"/>
<accession>A0AA97DB30</accession>
<evidence type="ECO:0000313" key="2">
    <source>
        <dbReference type="Proteomes" id="UP001300604"/>
    </source>
</evidence>
<name>A0AA97DB30_9FIRM</name>
<dbReference type="RefSeq" id="WP_275844947.1">
    <property type="nucleotide sequence ID" value="NZ_CP135996.1"/>
</dbReference>
<dbReference type="Proteomes" id="UP001300604">
    <property type="component" value="Chromosome"/>
</dbReference>
<dbReference type="EMBL" id="CP135996">
    <property type="protein sequence ID" value="WOC32348.1"/>
    <property type="molecule type" value="Genomic_DNA"/>
</dbReference>
<keyword evidence="2" id="KW-1185">Reference proteome</keyword>
<proteinExistence type="predicted"/>
<evidence type="ECO:0000313" key="1">
    <source>
        <dbReference type="EMBL" id="WOC32348.1"/>
    </source>
</evidence>
<gene>
    <name evidence="1" type="ORF">PXC00_00340</name>
</gene>
<reference evidence="2" key="2">
    <citation type="submission" date="2024-06" db="EMBL/GenBank/DDBJ databases">
        <title>Caproicibacterium argilliputei sp. nov, a novel caproic acid producing anaerobic bacterium isolated from pit mud.</title>
        <authorList>
            <person name="Zeng C."/>
        </authorList>
    </citation>
    <scope>NUCLEOTIDE SEQUENCE [LARGE SCALE GENOMIC DNA]</scope>
    <source>
        <strain evidence="2">ZCY20-5</strain>
    </source>
</reference>
<reference evidence="1 2" key="1">
    <citation type="submission" date="2024-06" db="EMBL/GenBank/DDBJ databases">
        <title>Caproicibacterium argilliputei sp. nov, a novel caproic acid producing anaerobic bacterium isolated from pit mud.</title>
        <authorList>
            <person name="Xia S."/>
        </authorList>
    </citation>
    <scope>NUCLEOTIDE SEQUENCE [LARGE SCALE GENOMIC DNA]</scope>
    <source>
        <strain evidence="1 2">ZCY20-5</strain>
    </source>
</reference>
<dbReference type="KEGG" id="carl:PXC00_00340"/>
<sequence length="186" mass="21796">MAKDECCIVFDLGCYFPYRNSDVLTFNFTLGMEEFDDYKINHRYPNKSYQTISRKYGRKVSKMGYPYIMKLNEQLPMLLCIKVGINDKYVALVFPVQTSMTASKPICALSLRYMFDKNEFYFKSHEKAEGGGYYQHIWKNYELEKEVNNDNEILLNNPCKIDNSSNTLIYDDIIKPCSSLLQDILL</sequence>
<protein>
    <submittedName>
        <fullName evidence="1">Uncharacterized protein</fullName>
    </submittedName>
</protein>
<reference evidence="2" key="3">
    <citation type="submission" date="2024-06" db="EMBL/GenBank/DDBJ databases">
        <authorList>
            <person name="Zeng C."/>
        </authorList>
    </citation>
    <scope>NUCLEOTIDE SEQUENCE [LARGE SCALE GENOMIC DNA]</scope>
    <source>
        <strain evidence="2">ZCY20-5</strain>
    </source>
</reference>
<organism evidence="1 2">
    <name type="scientific">Caproicibacterium argilliputei</name>
    <dbReference type="NCBI Taxonomy" id="3030016"/>
    <lineage>
        <taxon>Bacteria</taxon>
        <taxon>Bacillati</taxon>
        <taxon>Bacillota</taxon>
        <taxon>Clostridia</taxon>
        <taxon>Eubacteriales</taxon>
        <taxon>Oscillospiraceae</taxon>
        <taxon>Caproicibacterium</taxon>
    </lineage>
</organism>